<dbReference type="Proteomes" id="UP000799444">
    <property type="component" value="Unassembled WGS sequence"/>
</dbReference>
<organism evidence="2 3">
    <name type="scientific">Polyplosphaeria fusca</name>
    <dbReference type="NCBI Taxonomy" id="682080"/>
    <lineage>
        <taxon>Eukaryota</taxon>
        <taxon>Fungi</taxon>
        <taxon>Dikarya</taxon>
        <taxon>Ascomycota</taxon>
        <taxon>Pezizomycotina</taxon>
        <taxon>Dothideomycetes</taxon>
        <taxon>Pleosporomycetidae</taxon>
        <taxon>Pleosporales</taxon>
        <taxon>Tetraplosphaeriaceae</taxon>
        <taxon>Polyplosphaeria</taxon>
    </lineage>
</organism>
<proteinExistence type="predicted"/>
<dbReference type="PANTHER" id="PTHR13774:SF32">
    <property type="entry name" value="ANTISENSE-ENHANCING SEQUENCE 1"/>
    <property type="match status" value="1"/>
</dbReference>
<dbReference type="InterPro" id="IPR003719">
    <property type="entry name" value="Phenazine_PhzF-like"/>
</dbReference>
<name>A0A9P4V1C2_9PLEO</name>
<evidence type="ECO:0000313" key="3">
    <source>
        <dbReference type="Proteomes" id="UP000799444"/>
    </source>
</evidence>
<dbReference type="SUPFAM" id="SSF54506">
    <property type="entry name" value="Diaminopimelate epimerase-like"/>
    <property type="match status" value="1"/>
</dbReference>
<dbReference type="EMBL" id="ML996127">
    <property type="protein sequence ID" value="KAF2736197.1"/>
    <property type="molecule type" value="Genomic_DNA"/>
</dbReference>
<sequence>MKLPYTTLDVFTRTPFLGNPLAIIRLPHPSSIPESQKQAIATEFNLSESVFLSPPDESGTALYEIFTARSRITFAGHPTIGTAHHISAHPALFPHTKRLRTAAGDVEFAFDARESVARVRVPHHVRVHNARLPHPFARGEGNPTDSASVPIVSIVKGMAFSLVACADLGALGRAPGSLVAYDKIYACEHLDAGSGWDVGLHGTFYFCDLGQDPEDKGRRLVRTRSISSREDPGTGSASSALCCWLGMKGVGGEGREKRFHLVQGVEMGRRCDIFVDVVMEEGGEGVEEVRMSGGAVEVMEGVIEV</sequence>
<dbReference type="GO" id="GO:0005737">
    <property type="term" value="C:cytoplasm"/>
    <property type="evidence" value="ECO:0007669"/>
    <property type="project" value="TreeGrafter"/>
</dbReference>
<evidence type="ECO:0000313" key="2">
    <source>
        <dbReference type="EMBL" id="KAF2736197.1"/>
    </source>
</evidence>
<feature type="active site" evidence="1">
    <location>
        <position position="48"/>
    </location>
</feature>
<keyword evidence="3" id="KW-1185">Reference proteome</keyword>
<dbReference type="OrthoDB" id="75169at2759"/>
<dbReference type="GO" id="GO:0016853">
    <property type="term" value="F:isomerase activity"/>
    <property type="evidence" value="ECO:0007669"/>
    <property type="project" value="TreeGrafter"/>
</dbReference>
<reference evidence="2" key="1">
    <citation type="journal article" date="2020" name="Stud. Mycol.">
        <title>101 Dothideomycetes genomes: a test case for predicting lifestyles and emergence of pathogens.</title>
        <authorList>
            <person name="Haridas S."/>
            <person name="Albert R."/>
            <person name="Binder M."/>
            <person name="Bloem J."/>
            <person name="Labutti K."/>
            <person name="Salamov A."/>
            <person name="Andreopoulos B."/>
            <person name="Baker S."/>
            <person name="Barry K."/>
            <person name="Bills G."/>
            <person name="Bluhm B."/>
            <person name="Cannon C."/>
            <person name="Castanera R."/>
            <person name="Culley D."/>
            <person name="Daum C."/>
            <person name="Ezra D."/>
            <person name="Gonzalez J."/>
            <person name="Henrissat B."/>
            <person name="Kuo A."/>
            <person name="Liang C."/>
            <person name="Lipzen A."/>
            <person name="Lutzoni F."/>
            <person name="Magnuson J."/>
            <person name="Mondo S."/>
            <person name="Nolan M."/>
            <person name="Ohm R."/>
            <person name="Pangilinan J."/>
            <person name="Park H.-J."/>
            <person name="Ramirez L."/>
            <person name="Alfaro M."/>
            <person name="Sun H."/>
            <person name="Tritt A."/>
            <person name="Yoshinaga Y."/>
            <person name="Zwiers L.-H."/>
            <person name="Turgeon B."/>
            <person name="Goodwin S."/>
            <person name="Spatafora J."/>
            <person name="Crous P."/>
            <person name="Grigoriev I."/>
        </authorList>
    </citation>
    <scope>NUCLEOTIDE SEQUENCE</scope>
    <source>
        <strain evidence="2">CBS 125425</strain>
    </source>
</reference>
<dbReference type="AlphaFoldDB" id="A0A9P4V1C2"/>
<feature type="non-terminal residue" evidence="2">
    <location>
        <position position="305"/>
    </location>
</feature>
<evidence type="ECO:0000256" key="1">
    <source>
        <dbReference type="PIRSR" id="PIRSR016184-1"/>
    </source>
</evidence>
<dbReference type="Pfam" id="PF02567">
    <property type="entry name" value="PhzC-PhzF"/>
    <property type="match status" value="2"/>
</dbReference>
<protein>
    <submittedName>
        <fullName evidence="2">Diaminopimelate epimerase-like protein</fullName>
    </submittedName>
</protein>
<comment type="caution">
    <text evidence="2">The sequence shown here is derived from an EMBL/GenBank/DDBJ whole genome shotgun (WGS) entry which is preliminary data.</text>
</comment>
<accession>A0A9P4V1C2</accession>
<dbReference type="PIRSF" id="PIRSF016184">
    <property type="entry name" value="PhzC_PhzF"/>
    <property type="match status" value="1"/>
</dbReference>
<dbReference type="Gene3D" id="3.10.310.10">
    <property type="entry name" value="Diaminopimelate Epimerase, Chain A, domain 1"/>
    <property type="match status" value="2"/>
</dbReference>
<dbReference type="PANTHER" id="PTHR13774">
    <property type="entry name" value="PHENAZINE BIOSYNTHESIS PROTEIN"/>
    <property type="match status" value="1"/>
</dbReference>
<gene>
    <name evidence="2" type="ORF">EJ04DRAFT_389899</name>
</gene>